<proteinExistence type="predicted"/>
<evidence type="ECO:0000313" key="2">
    <source>
        <dbReference type="EMBL" id="CAH3192031.1"/>
    </source>
</evidence>
<comment type="caution">
    <text evidence="2">The sequence shown here is derived from an EMBL/GenBank/DDBJ whole genome shotgun (WGS) entry which is preliminary data.</text>
</comment>
<accession>A0ABN8SM15</accession>
<dbReference type="Proteomes" id="UP001159427">
    <property type="component" value="Unassembled WGS sequence"/>
</dbReference>
<feature type="compositionally biased region" description="Basic and acidic residues" evidence="1">
    <location>
        <begin position="39"/>
        <end position="48"/>
    </location>
</feature>
<reference evidence="2 3" key="1">
    <citation type="submission" date="2022-05" db="EMBL/GenBank/DDBJ databases">
        <authorList>
            <consortium name="Genoscope - CEA"/>
            <person name="William W."/>
        </authorList>
    </citation>
    <scope>NUCLEOTIDE SEQUENCE [LARGE SCALE GENOMIC DNA]</scope>
</reference>
<keyword evidence="3" id="KW-1185">Reference proteome</keyword>
<sequence length="110" mass="12172">MDLGAHERGTDSDAELFASKDEGEEEEESDDIAIFGDPGADRGGEGKSKRAFSAHHGATKDLSDCATSKDFLNLFIDDDYLDEIVRLLTPVRKEMKPSQLVVRKFQPILD</sequence>
<organism evidence="2 3">
    <name type="scientific">Porites evermanni</name>
    <dbReference type="NCBI Taxonomy" id="104178"/>
    <lineage>
        <taxon>Eukaryota</taxon>
        <taxon>Metazoa</taxon>
        <taxon>Cnidaria</taxon>
        <taxon>Anthozoa</taxon>
        <taxon>Hexacorallia</taxon>
        <taxon>Scleractinia</taxon>
        <taxon>Fungiina</taxon>
        <taxon>Poritidae</taxon>
        <taxon>Porites</taxon>
    </lineage>
</organism>
<evidence type="ECO:0000256" key="1">
    <source>
        <dbReference type="SAM" id="MobiDB-lite"/>
    </source>
</evidence>
<name>A0ABN8SM15_9CNID</name>
<gene>
    <name evidence="2" type="ORF">PEVE_00023100</name>
</gene>
<protein>
    <submittedName>
        <fullName evidence="2">Uncharacterized protein</fullName>
    </submittedName>
</protein>
<feature type="compositionally biased region" description="Basic and acidic residues" evidence="1">
    <location>
        <begin position="1"/>
        <end position="11"/>
    </location>
</feature>
<evidence type="ECO:0000313" key="3">
    <source>
        <dbReference type="Proteomes" id="UP001159427"/>
    </source>
</evidence>
<feature type="compositionally biased region" description="Acidic residues" evidence="1">
    <location>
        <begin position="22"/>
        <end position="31"/>
    </location>
</feature>
<feature type="region of interest" description="Disordered" evidence="1">
    <location>
        <begin position="1"/>
        <end position="54"/>
    </location>
</feature>
<dbReference type="EMBL" id="CALNXI010003067">
    <property type="protein sequence ID" value="CAH3192031.1"/>
    <property type="molecule type" value="Genomic_DNA"/>
</dbReference>